<dbReference type="RefSeq" id="WP_061834759.1">
    <property type="nucleotide sequence ID" value="NZ_LUKE01000001.1"/>
</dbReference>
<protein>
    <submittedName>
        <fullName evidence="1">Uncharacterized protein</fullName>
    </submittedName>
</protein>
<comment type="caution">
    <text evidence="1">The sequence shown here is derived from an EMBL/GenBank/DDBJ whole genome shotgun (WGS) entry which is preliminary data.</text>
</comment>
<reference evidence="1 2" key="1">
    <citation type="submission" date="2016-03" db="EMBL/GenBank/DDBJ databases">
        <authorList>
            <person name="Ploux O."/>
        </authorList>
    </citation>
    <scope>NUCLEOTIDE SEQUENCE [LARGE SCALE GENOMIC DNA]</scope>
    <source>
        <strain evidence="1 2">R0</strain>
    </source>
</reference>
<evidence type="ECO:0000313" key="2">
    <source>
        <dbReference type="Proteomes" id="UP000075320"/>
    </source>
</evidence>
<dbReference type="OrthoDB" id="508953at2"/>
<evidence type="ECO:0000313" key="1">
    <source>
        <dbReference type="EMBL" id="KYG67183.1"/>
    </source>
</evidence>
<name>A0A150WRP1_BDEBC</name>
<proteinExistence type="predicted"/>
<accession>A0A150WRP1</accession>
<dbReference type="Proteomes" id="UP000075320">
    <property type="component" value="Unassembled WGS sequence"/>
</dbReference>
<dbReference type="AlphaFoldDB" id="A0A150WRP1"/>
<organism evidence="1 2">
    <name type="scientific">Bdellovibrio bacteriovorus</name>
    <dbReference type="NCBI Taxonomy" id="959"/>
    <lineage>
        <taxon>Bacteria</taxon>
        <taxon>Pseudomonadati</taxon>
        <taxon>Bdellovibrionota</taxon>
        <taxon>Bdellovibrionia</taxon>
        <taxon>Bdellovibrionales</taxon>
        <taxon>Pseudobdellovibrionaceae</taxon>
        <taxon>Bdellovibrio</taxon>
    </lineage>
</organism>
<dbReference type="EMBL" id="LUKE01000001">
    <property type="protein sequence ID" value="KYG67183.1"/>
    <property type="molecule type" value="Genomic_DNA"/>
</dbReference>
<keyword evidence="2" id="KW-1185">Reference proteome</keyword>
<sequence length="444" mass="49908">MKLKLILSLMMLIVFQFETGLGDEVRSLGGGNSLQDQSTKKFIKELNQESSRYSGGKESLLNSEILQKKVLEGLKKDFNSEEFLNALGPGVTGGGDSCEQKIAYSFSFLARLVANGRIDLANYGVQNHNLMRKIESVQLRFGSGLNVGRPVEMINVPPNNLIILDRKICQNSFEPLYYYTPLLLHEVLRLVGVEEGRDYAISASFIPLIQKEIRKSLNQGRRFRILSDSGTDRLALAWGVKGQIVDFEAMDEKSHDEQWDFFFQNEANVENYLVDLKTMQILAVVRGGGEDPLQGAIAEFSNLINTNHNRIDLKYEENTGIGITSGYAKWWGGMETIFALKENAIGQKEVIGFCNENCENDIIKPAMYAQMTKAQIKDYEQYGANNTYFQTARDPKSGHAMWKVTITGEVIKGDGYVSYSGLMRLTFENGKFKAVFGKVVKDKR</sequence>
<gene>
    <name evidence="1" type="ORF">AZI86_09240</name>
</gene>